<dbReference type="EMBL" id="CP092863">
    <property type="protein sequence ID" value="UYV61128.1"/>
    <property type="molecule type" value="Genomic_DNA"/>
</dbReference>
<keyword evidence="18" id="KW-1185">Reference proteome</keyword>
<gene>
    <name evidence="17" type="ORF">LAZ67_1003509</name>
</gene>
<organism evidence="17 18">
    <name type="scientific">Cordylochernes scorpioides</name>
    <dbReference type="NCBI Taxonomy" id="51811"/>
    <lineage>
        <taxon>Eukaryota</taxon>
        <taxon>Metazoa</taxon>
        <taxon>Ecdysozoa</taxon>
        <taxon>Arthropoda</taxon>
        <taxon>Chelicerata</taxon>
        <taxon>Arachnida</taxon>
        <taxon>Pseudoscorpiones</taxon>
        <taxon>Cheliferoidea</taxon>
        <taxon>Chernetidae</taxon>
        <taxon>Cordylochernes</taxon>
    </lineage>
</organism>
<evidence type="ECO:0000256" key="12">
    <source>
        <dbReference type="ARBA" id="ARBA00023004"/>
    </source>
</evidence>
<evidence type="ECO:0000313" key="18">
    <source>
        <dbReference type="Proteomes" id="UP001235939"/>
    </source>
</evidence>
<dbReference type="PANTHER" id="PTHR10617">
    <property type="entry name" value="ELECTRON TRANSFER FLAVOPROTEIN-UBIQUINONE OXIDOREDUCTASE"/>
    <property type="match status" value="1"/>
</dbReference>
<dbReference type="PANTHER" id="PTHR10617:SF107">
    <property type="entry name" value="ELECTRON TRANSFER FLAVOPROTEIN-UBIQUINONE OXIDOREDUCTASE, MITOCHONDRIAL"/>
    <property type="match status" value="1"/>
</dbReference>
<evidence type="ECO:0000313" key="17">
    <source>
        <dbReference type="EMBL" id="UYV61128.1"/>
    </source>
</evidence>
<evidence type="ECO:0000256" key="10">
    <source>
        <dbReference type="ARBA" id="ARBA00022982"/>
    </source>
</evidence>
<dbReference type="Pfam" id="PF21162">
    <property type="entry name" value="ETFQO_UQ-bd"/>
    <property type="match status" value="1"/>
</dbReference>
<evidence type="ECO:0000256" key="3">
    <source>
        <dbReference type="ARBA" id="ARBA00002819"/>
    </source>
</evidence>
<dbReference type="Proteomes" id="UP001235939">
    <property type="component" value="Chromosome 01"/>
</dbReference>
<dbReference type="InterPro" id="IPR040156">
    <property type="entry name" value="ETF-QO"/>
</dbReference>
<evidence type="ECO:0000256" key="14">
    <source>
        <dbReference type="ARBA" id="ARBA00023075"/>
    </source>
</evidence>
<evidence type="ECO:0000256" key="15">
    <source>
        <dbReference type="ARBA" id="ARBA00032754"/>
    </source>
</evidence>
<dbReference type="SUPFAM" id="SSF54373">
    <property type="entry name" value="FAD-linked reductases, C-terminal domain"/>
    <property type="match status" value="1"/>
</dbReference>
<protein>
    <recommendedName>
        <fullName evidence="5">Electron transfer flavoprotein-ubiquinone oxidoreductase, mitochondrial</fullName>
        <ecNumber evidence="4">1.5.5.1</ecNumber>
    </recommendedName>
    <alternativeName>
        <fullName evidence="15">Electron-transferring-flavoprotein dehydrogenase</fullName>
    </alternativeName>
</protein>
<evidence type="ECO:0000256" key="9">
    <source>
        <dbReference type="ARBA" id="ARBA00022827"/>
    </source>
</evidence>
<dbReference type="Gene3D" id="3.30.70.20">
    <property type="match status" value="2"/>
</dbReference>
<evidence type="ECO:0000256" key="5">
    <source>
        <dbReference type="ARBA" id="ARBA00015394"/>
    </source>
</evidence>
<dbReference type="SUPFAM" id="SSF51905">
    <property type="entry name" value="FAD/NAD(P)-binding domain"/>
    <property type="match status" value="1"/>
</dbReference>
<comment type="cofactor">
    <cofactor evidence="1">
        <name>[4Fe-4S] cluster</name>
        <dbReference type="ChEBI" id="CHEBI:49883"/>
    </cofactor>
</comment>
<keyword evidence="7" id="KW-0285">Flavoprotein</keyword>
<comment type="cofactor">
    <cofactor evidence="2">
        <name>FAD</name>
        <dbReference type="ChEBI" id="CHEBI:57692"/>
    </cofactor>
</comment>
<evidence type="ECO:0000256" key="13">
    <source>
        <dbReference type="ARBA" id="ARBA00023014"/>
    </source>
</evidence>
<dbReference type="Gene3D" id="3.30.9.90">
    <property type="match status" value="1"/>
</dbReference>
<evidence type="ECO:0000256" key="2">
    <source>
        <dbReference type="ARBA" id="ARBA00001974"/>
    </source>
</evidence>
<keyword evidence="6" id="KW-0813">Transport</keyword>
<evidence type="ECO:0000256" key="6">
    <source>
        <dbReference type="ARBA" id="ARBA00022448"/>
    </source>
</evidence>
<dbReference type="PROSITE" id="PS51379">
    <property type="entry name" value="4FE4S_FER_2"/>
    <property type="match status" value="1"/>
</dbReference>
<evidence type="ECO:0000256" key="4">
    <source>
        <dbReference type="ARBA" id="ARBA00012696"/>
    </source>
</evidence>
<proteinExistence type="predicted"/>
<reference evidence="17 18" key="1">
    <citation type="submission" date="2022-01" db="EMBL/GenBank/DDBJ databases">
        <title>A chromosomal length assembly of Cordylochernes scorpioides.</title>
        <authorList>
            <person name="Zeh D."/>
            <person name="Zeh J."/>
        </authorList>
    </citation>
    <scope>NUCLEOTIDE SEQUENCE [LARGE SCALE GENOMIC DNA]</scope>
    <source>
        <strain evidence="17">IN4F17</strain>
        <tissue evidence="17">Whole Body</tissue>
    </source>
</reference>
<dbReference type="Gene3D" id="3.50.50.60">
    <property type="entry name" value="FAD/NAD(P)-binding domain"/>
    <property type="match status" value="2"/>
</dbReference>
<dbReference type="EC" id="1.5.5.1" evidence="4"/>
<dbReference type="Pfam" id="PF05187">
    <property type="entry name" value="Fer4_ETF_QO"/>
    <property type="match status" value="2"/>
</dbReference>
<evidence type="ECO:0000256" key="1">
    <source>
        <dbReference type="ARBA" id="ARBA00001966"/>
    </source>
</evidence>
<keyword evidence="14" id="KW-0830">Ubiquinone</keyword>
<keyword evidence="11" id="KW-0560">Oxidoreductase</keyword>
<dbReference type="InterPro" id="IPR017896">
    <property type="entry name" value="4Fe4S_Fe-S-bd"/>
</dbReference>
<dbReference type="InterPro" id="IPR007859">
    <property type="entry name" value="ETF-QO/FixX_C"/>
</dbReference>
<keyword evidence="12" id="KW-0408">Iron</keyword>
<dbReference type="InterPro" id="IPR049398">
    <property type="entry name" value="ETF-QO/FixC_UQ-bd"/>
</dbReference>
<evidence type="ECO:0000259" key="16">
    <source>
        <dbReference type="PROSITE" id="PS51379"/>
    </source>
</evidence>
<keyword evidence="8" id="KW-0479">Metal-binding</keyword>
<dbReference type="InterPro" id="IPR036188">
    <property type="entry name" value="FAD/NAD-bd_sf"/>
</dbReference>
<keyword evidence="10" id="KW-0249">Electron transport</keyword>
<dbReference type="SUPFAM" id="SSF54862">
    <property type="entry name" value="4Fe-4S ferredoxins"/>
    <property type="match status" value="2"/>
</dbReference>
<evidence type="ECO:0000256" key="11">
    <source>
        <dbReference type="ARBA" id="ARBA00023002"/>
    </source>
</evidence>
<feature type="domain" description="4Fe-4S ferredoxin-type" evidence="16">
    <location>
        <begin position="679"/>
        <end position="708"/>
    </location>
</feature>
<keyword evidence="9" id="KW-0274">FAD</keyword>
<sequence length="719" mass="78927">MIWFFSDENFVQDQKLVMLYKVVTDFSTDVIMNQHNVPEVDMERVSDEVDVLVVGGGPAGLSTAIRLRQLAAEHNKELRVCLVEKSAEIVCGCCNMLENCVAGGHILSGACIEPKALNELIPDWKEKGAPLKTQVTKDSFRFLTKNRSFPIPIMKGMPMYNHGNYIVRLGHLCRWLGEQAEELGVEIYPGYAAQEVLTLPCALVGQYSGVWQILYHPDNSVKGIATNDVGIAKDGFSQDREEFIKVGVQGVFERGMELHAKCTVFAEGCHGHLGKQLVQKYNLREGREPQSYGLGLKEIWGGGSCGTPAWDAPTVALGLVLGLDYQNPYLEPFKELQRFKLHPHIRPLLEGGKRVGYGARTLIEGGLQSLPKLTFPGGCLVGCEAGMVNVPKVKGTHNAIKSGMLAAEAIYDVLSSEANSSTQAWFWFCVRFRAGSTVLTMSVQLLNHRTTRGGSRRAGSGRNSTWSAMSVHLSTPRWTLRWHSLLRAVLCSGTGQGTLDLVSRRGTPIDYPKPDGKLTFDLLTSVSLTGTNHEEDQPAHLTLKNDSVPVDTNLTVYGGPEAKFCPAGYQACRACEGVFFFLIFTQSYQGIKLGIKLVELVDGVCWGCVFFFLISTQSYQCIKLVELVDGVCWGCVFFFLISTQSYQGSKLELSTECVNVCVAGVYEFVPVEGGKEGESRLQINAQNCIHCKTCDIKDPTQNINWVAPEGGGGPAYNGM</sequence>
<accession>A0ABY6JX76</accession>
<evidence type="ECO:0000256" key="7">
    <source>
        <dbReference type="ARBA" id="ARBA00022630"/>
    </source>
</evidence>
<keyword evidence="13" id="KW-0411">Iron-sulfur</keyword>
<comment type="function">
    <text evidence="3">Accepts electrons from ETF and reduces ubiquinone.</text>
</comment>
<name>A0ABY6JX76_9ARAC</name>
<evidence type="ECO:0000256" key="8">
    <source>
        <dbReference type="ARBA" id="ARBA00022723"/>
    </source>
</evidence>